<proteinExistence type="predicted"/>
<feature type="region of interest" description="Disordered" evidence="1">
    <location>
        <begin position="1"/>
        <end position="24"/>
    </location>
</feature>
<name>A0A061QNR3_9CHLO</name>
<reference evidence="2" key="1">
    <citation type="submission" date="2014-05" db="EMBL/GenBank/DDBJ databases">
        <title>The transcriptome of the halophilic microalga Tetraselmis sp. GSL018 isolated from the Great Salt Lake, Utah.</title>
        <authorList>
            <person name="Jinkerson R.E."/>
            <person name="D'Adamo S."/>
            <person name="Posewitz M.C."/>
        </authorList>
    </citation>
    <scope>NUCLEOTIDE SEQUENCE</scope>
    <source>
        <strain evidence="2">GSL018</strain>
    </source>
</reference>
<protein>
    <submittedName>
        <fullName evidence="2">Uncharacterized protein</fullName>
    </submittedName>
</protein>
<sequence>MHSFGRAVHSRSLRAWHSSPQGRPLTTCVQREATASSSHFSSSTPSKLGMVLSPTSTPIASAAGVPLPPTPIAATSPEMAFCFPTRPSGVGSAAGCEAADLVRFPAREPLARLPQFRAREALAERVPAGESQADGGVLRADELLEAPALAVAGGPARHEAVPRSDEGPCRRVALLGRERVHGLEPRGAADARQRLGAVGGVELLAPEPQAEPRLLPAELPLPVLAARAAARAVLNPQEVPNLDHLHVGQRHRAPPACHAAPPGG</sequence>
<organism evidence="2">
    <name type="scientific">Tetraselmis sp. GSL018</name>
    <dbReference type="NCBI Taxonomy" id="582737"/>
    <lineage>
        <taxon>Eukaryota</taxon>
        <taxon>Viridiplantae</taxon>
        <taxon>Chlorophyta</taxon>
        <taxon>core chlorophytes</taxon>
        <taxon>Chlorodendrophyceae</taxon>
        <taxon>Chlorodendrales</taxon>
        <taxon>Chlorodendraceae</taxon>
        <taxon>Tetraselmis</taxon>
    </lineage>
</organism>
<evidence type="ECO:0000256" key="1">
    <source>
        <dbReference type="SAM" id="MobiDB-lite"/>
    </source>
</evidence>
<accession>A0A061QNR3</accession>
<dbReference type="AlphaFoldDB" id="A0A061QNR3"/>
<dbReference type="EMBL" id="GBEZ01027279">
    <property type="protein sequence ID" value="JAC60016.1"/>
    <property type="molecule type" value="Transcribed_RNA"/>
</dbReference>
<gene>
    <name evidence="2" type="ORF">TSPGSL018_30042</name>
</gene>
<evidence type="ECO:0000313" key="2">
    <source>
        <dbReference type="EMBL" id="JAC60016.1"/>
    </source>
</evidence>